<dbReference type="Proteomes" id="UP001589894">
    <property type="component" value="Unassembled WGS sequence"/>
</dbReference>
<dbReference type="EMBL" id="JBHLUE010000002">
    <property type="protein sequence ID" value="MFC0562911.1"/>
    <property type="molecule type" value="Genomic_DNA"/>
</dbReference>
<keyword evidence="2" id="KW-1185">Reference proteome</keyword>
<evidence type="ECO:0000313" key="2">
    <source>
        <dbReference type="Proteomes" id="UP001589894"/>
    </source>
</evidence>
<name>A0ABV6NQE0_9ACTN</name>
<evidence type="ECO:0000313" key="1">
    <source>
        <dbReference type="EMBL" id="MFC0562911.1"/>
    </source>
</evidence>
<dbReference type="RefSeq" id="WP_377334980.1">
    <property type="nucleotide sequence ID" value="NZ_JBHLUE010000002.1"/>
</dbReference>
<dbReference type="Pfam" id="PF10824">
    <property type="entry name" value="T7SS_ESX_EspC"/>
    <property type="match status" value="1"/>
</dbReference>
<protein>
    <submittedName>
        <fullName evidence="1">Type VII secretion target</fullName>
    </submittedName>
</protein>
<reference evidence="1 2" key="1">
    <citation type="submission" date="2024-09" db="EMBL/GenBank/DDBJ databases">
        <authorList>
            <person name="Sun Q."/>
            <person name="Mori K."/>
        </authorList>
    </citation>
    <scope>NUCLEOTIDE SEQUENCE [LARGE SCALE GENOMIC DNA]</scope>
    <source>
        <strain evidence="1 2">TBRC 2205</strain>
    </source>
</reference>
<proteinExistence type="predicted"/>
<accession>A0ABV6NQE0</accession>
<sequence>MMAGHNHVAVTTADLISHAGHVETVASAVTTAKQAGEATSPGPDAYGKLCVMVPVMLGALQGVLVAGIDQAAHSLHDTAERLRSTAVGYDSTDAEVSANMRRAGGLP</sequence>
<dbReference type="InterPro" id="IPR022536">
    <property type="entry name" value="EspC"/>
</dbReference>
<organism evidence="1 2">
    <name type="scientific">Plantactinospora siamensis</name>
    <dbReference type="NCBI Taxonomy" id="555372"/>
    <lineage>
        <taxon>Bacteria</taxon>
        <taxon>Bacillati</taxon>
        <taxon>Actinomycetota</taxon>
        <taxon>Actinomycetes</taxon>
        <taxon>Micromonosporales</taxon>
        <taxon>Micromonosporaceae</taxon>
        <taxon>Plantactinospora</taxon>
    </lineage>
</organism>
<gene>
    <name evidence="1" type="ORF">ACFFHU_01815</name>
</gene>
<comment type="caution">
    <text evidence="1">The sequence shown here is derived from an EMBL/GenBank/DDBJ whole genome shotgun (WGS) entry which is preliminary data.</text>
</comment>